<reference evidence="3 4" key="1">
    <citation type="submission" date="2012-12" db="EMBL/GenBank/DDBJ databases">
        <title>Whole genome shotgun sequence of Gordonia sihwensis NBRC 108236.</title>
        <authorList>
            <person name="Yoshida I."/>
            <person name="Hosoyama A."/>
            <person name="Tsuchikane K."/>
            <person name="Ando Y."/>
            <person name="Baba S."/>
            <person name="Ohji S."/>
            <person name="Hamada M."/>
            <person name="Tamura T."/>
            <person name="Yamazoe A."/>
            <person name="Yamazaki S."/>
            <person name="Fujita N."/>
        </authorList>
    </citation>
    <scope>NUCLEOTIDE SEQUENCE [LARGE SCALE GENOMIC DNA]</scope>
    <source>
        <strain evidence="3 4">NBRC 108236</strain>
    </source>
</reference>
<dbReference type="GO" id="GO:0008233">
    <property type="term" value="F:peptidase activity"/>
    <property type="evidence" value="ECO:0007669"/>
    <property type="project" value="InterPro"/>
</dbReference>
<feature type="signal peptide" evidence="1">
    <location>
        <begin position="1"/>
        <end position="31"/>
    </location>
</feature>
<dbReference type="SUPFAM" id="SSF55166">
    <property type="entry name" value="Hedgehog/DD-peptidase"/>
    <property type="match status" value="1"/>
</dbReference>
<evidence type="ECO:0000313" key="3">
    <source>
        <dbReference type="EMBL" id="GAC62384.1"/>
    </source>
</evidence>
<sequence>MSKFGMRSFVATMVAAAGVGGTVLCSAPAHAAELSQNGFPLISQDQTVEWSVNGVTFWTAPGAPTEKLQAFVTWFDAAIEPVSLGNGDDWSWAEPALVPPSNVSYSNHGSGTAIDLNLERHAGQGASGTFTPEQASAIAAKAAELGLVWGGSWTDIPDEPHIELAHL</sequence>
<protein>
    <recommendedName>
        <fullName evidence="2">Peptidase M15C domain-containing protein</fullName>
    </recommendedName>
</protein>
<keyword evidence="4" id="KW-1185">Reference proteome</keyword>
<evidence type="ECO:0000259" key="2">
    <source>
        <dbReference type="Pfam" id="PF13539"/>
    </source>
</evidence>
<evidence type="ECO:0000313" key="4">
    <source>
        <dbReference type="Proteomes" id="UP000035083"/>
    </source>
</evidence>
<name>L7LNB4_9ACTN</name>
<dbReference type="Pfam" id="PF13539">
    <property type="entry name" value="Peptidase_M15_4"/>
    <property type="match status" value="1"/>
</dbReference>
<dbReference type="Proteomes" id="UP000035083">
    <property type="component" value="Unassembled WGS sequence"/>
</dbReference>
<dbReference type="AlphaFoldDB" id="L7LNB4"/>
<keyword evidence="1" id="KW-0732">Signal</keyword>
<dbReference type="InterPro" id="IPR009045">
    <property type="entry name" value="Zn_M74/Hedgehog-like"/>
</dbReference>
<dbReference type="Gene3D" id="3.30.1380.10">
    <property type="match status" value="1"/>
</dbReference>
<dbReference type="InterPro" id="IPR039561">
    <property type="entry name" value="Peptidase_M15C"/>
</dbReference>
<dbReference type="EMBL" id="BANU01000033">
    <property type="protein sequence ID" value="GAC62384.1"/>
    <property type="molecule type" value="Genomic_DNA"/>
</dbReference>
<gene>
    <name evidence="3" type="ORF">GSI01S_33_00700</name>
</gene>
<evidence type="ECO:0000256" key="1">
    <source>
        <dbReference type="SAM" id="SignalP"/>
    </source>
</evidence>
<feature type="domain" description="Peptidase M15C" evidence="2">
    <location>
        <begin position="105"/>
        <end position="164"/>
    </location>
</feature>
<dbReference type="InterPro" id="IPR006311">
    <property type="entry name" value="TAT_signal"/>
</dbReference>
<accession>L7LNB4</accession>
<comment type="caution">
    <text evidence="3">The sequence shown here is derived from an EMBL/GenBank/DDBJ whole genome shotgun (WGS) entry which is preliminary data.</text>
</comment>
<dbReference type="PROSITE" id="PS51318">
    <property type="entry name" value="TAT"/>
    <property type="match status" value="1"/>
</dbReference>
<organism evidence="3 4">
    <name type="scientific">Gordonia sihwensis NBRC 108236</name>
    <dbReference type="NCBI Taxonomy" id="1223544"/>
    <lineage>
        <taxon>Bacteria</taxon>
        <taxon>Bacillati</taxon>
        <taxon>Actinomycetota</taxon>
        <taxon>Actinomycetes</taxon>
        <taxon>Mycobacteriales</taxon>
        <taxon>Gordoniaceae</taxon>
        <taxon>Gordonia</taxon>
    </lineage>
</organism>
<feature type="chain" id="PRO_5003980897" description="Peptidase M15C domain-containing protein" evidence="1">
    <location>
        <begin position="32"/>
        <end position="167"/>
    </location>
</feature>
<proteinExistence type="predicted"/>